<comment type="caution">
    <text evidence="2">The sequence shown here is derived from an EMBL/GenBank/DDBJ whole genome shotgun (WGS) entry which is preliminary data.</text>
</comment>
<evidence type="ECO:0000313" key="2">
    <source>
        <dbReference type="EMBL" id="CAG5049570.1"/>
    </source>
</evidence>
<dbReference type="AlphaFoldDB" id="A0A8S3Y2W9"/>
<gene>
    <name evidence="2" type="ORF">PAPOLLO_LOCUS24533</name>
</gene>
<evidence type="ECO:0000313" key="3">
    <source>
        <dbReference type="Proteomes" id="UP000691718"/>
    </source>
</evidence>
<reference evidence="2" key="1">
    <citation type="submission" date="2021-04" db="EMBL/GenBank/DDBJ databases">
        <authorList>
            <person name="Tunstrom K."/>
        </authorList>
    </citation>
    <scope>NUCLEOTIDE SEQUENCE</scope>
</reference>
<keyword evidence="3" id="KW-1185">Reference proteome</keyword>
<evidence type="ECO:0000256" key="1">
    <source>
        <dbReference type="SAM" id="MobiDB-lite"/>
    </source>
</evidence>
<organism evidence="2 3">
    <name type="scientific">Parnassius apollo</name>
    <name type="common">Apollo butterfly</name>
    <name type="synonym">Papilio apollo</name>
    <dbReference type="NCBI Taxonomy" id="110799"/>
    <lineage>
        <taxon>Eukaryota</taxon>
        <taxon>Metazoa</taxon>
        <taxon>Ecdysozoa</taxon>
        <taxon>Arthropoda</taxon>
        <taxon>Hexapoda</taxon>
        <taxon>Insecta</taxon>
        <taxon>Pterygota</taxon>
        <taxon>Neoptera</taxon>
        <taxon>Endopterygota</taxon>
        <taxon>Lepidoptera</taxon>
        <taxon>Glossata</taxon>
        <taxon>Ditrysia</taxon>
        <taxon>Papilionoidea</taxon>
        <taxon>Papilionidae</taxon>
        <taxon>Parnassiinae</taxon>
        <taxon>Parnassini</taxon>
        <taxon>Parnassius</taxon>
        <taxon>Parnassius</taxon>
    </lineage>
</organism>
<dbReference type="EMBL" id="CAJQZP010001475">
    <property type="protein sequence ID" value="CAG5049570.1"/>
    <property type="molecule type" value="Genomic_DNA"/>
</dbReference>
<sequence length="87" mass="10679">MPPMTAAEKQKKYRDKLKKENPKKYEEIQKKAKERPARYYEKKRVPILKSTNKNYGINGRKIGKKQKMQKWHHKMNRVRHILKFQAR</sequence>
<dbReference type="OrthoDB" id="6375801at2759"/>
<feature type="region of interest" description="Disordered" evidence="1">
    <location>
        <begin position="1"/>
        <end position="21"/>
    </location>
</feature>
<proteinExistence type="predicted"/>
<protein>
    <submittedName>
        <fullName evidence="2">(apollo) hypothetical protein</fullName>
    </submittedName>
</protein>
<dbReference type="Proteomes" id="UP000691718">
    <property type="component" value="Unassembled WGS sequence"/>
</dbReference>
<name>A0A8S3Y2W9_PARAO</name>
<accession>A0A8S3Y2W9</accession>